<dbReference type="InterPro" id="IPR002549">
    <property type="entry name" value="AI-2E-like"/>
</dbReference>
<keyword evidence="6 8" id="KW-1133">Transmembrane helix</keyword>
<sequence>MIEVIKGWFNRYFSDPQAVLLAAILILGTTIILTMGNMLTPVLAAVVIAYLLEGLVRKLESVGLRRIFAVVVVFILFNAFVGVLLFGVIPLLSTQVTTLARELPKYLETGRSMLIQLPEHYSFISGKQIQQLVDVLNREVGSLGQTIFTLSLSSIPGIITIAVYLILVPMLIFFFLKDKVLILNWFSSFLPQEHRLVSDVWEEMNRQLGNYVRGKFWEILIVGVITYIGFAIFSMKYAILLATLVGISVLVPYIGATVVTIPVLLVAYFQWGWSTEFAMAMIVYGVIQMLDGNLLVPLLFSEVVNLHPIAIIVSVLVFGGLWGFWGIFFAIPLATLVNAVIRAWPRDQKASA</sequence>
<accession>A0A3B1BLP6</accession>
<feature type="transmembrane region" description="Helical" evidence="8">
    <location>
        <begin position="281"/>
        <end position="300"/>
    </location>
</feature>
<dbReference type="PANTHER" id="PTHR21716">
    <property type="entry name" value="TRANSMEMBRANE PROTEIN"/>
    <property type="match status" value="1"/>
</dbReference>
<evidence type="ECO:0000313" key="9">
    <source>
        <dbReference type="EMBL" id="VAX12378.1"/>
    </source>
</evidence>
<feature type="transmembrane region" description="Helical" evidence="8">
    <location>
        <begin position="239"/>
        <end position="269"/>
    </location>
</feature>
<evidence type="ECO:0000256" key="8">
    <source>
        <dbReference type="SAM" id="Phobius"/>
    </source>
</evidence>
<evidence type="ECO:0000256" key="2">
    <source>
        <dbReference type="ARBA" id="ARBA00009773"/>
    </source>
</evidence>
<keyword evidence="3" id="KW-0813">Transport</keyword>
<comment type="subcellular location">
    <subcellularLocation>
        <location evidence="1">Cell membrane</location>
        <topology evidence="1">Multi-pass membrane protein</topology>
    </subcellularLocation>
</comment>
<feature type="transmembrane region" description="Helical" evidence="8">
    <location>
        <begin position="155"/>
        <end position="176"/>
    </location>
</feature>
<evidence type="ECO:0000256" key="5">
    <source>
        <dbReference type="ARBA" id="ARBA00022692"/>
    </source>
</evidence>
<comment type="similarity">
    <text evidence="2">Belongs to the autoinducer-2 exporter (AI-2E) (TC 2.A.86) family.</text>
</comment>
<dbReference type="AlphaFoldDB" id="A0A3B1BLP6"/>
<feature type="transmembrane region" description="Helical" evidence="8">
    <location>
        <begin position="306"/>
        <end position="339"/>
    </location>
</feature>
<reference evidence="9" key="1">
    <citation type="submission" date="2018-06" db="EMBL/GenBank/DDBJ databases">
        <authorList>
            <person name="Zhirakovskaya E."/>
        </authorList>
    </citation>
    <scope>NUCLEOTIDE SEQUENCE</scope>
</reference>
<dbReference type="EMBL" id="UOFZ01000034">
    <property type="protein sequence ID" value="VAX12378.1"/>
    <property type="molecule type" value="Genomic_DNA"/>
</dbReference>
<evidence type="ECO:0000256" key="4">
    <source>
        <dbReference type="ARBA" id="ARBA00022475"/>
    </source>
</evidence>
<keyword evidence="7 8" id="KW-0472">Membrane</keyword>
<evidence type="ECO:0000256" key="3">
    <source>
        <dbReference type="ARBA" id="ARBA00022448"/>
    </source>
</evidence>
<proteinExistence type="inferred from homology"/>
<organism evidence="9">
    <name type="scientific">hydrothermal vent metagenome</name>
    <dbReference type="NCBI Taxonomy" id="652676"/>
    <lineage>
        <taxon>unclassified sequences</taxon>
        <taxon>metagenomes</taxon>
        <taxon>ecological metagenomes</taxon>
    </lineage>
</organism>
<feature type="transmembrane region" description="Helical" evidence="8">
    <location>
        <begin position="216"/>
        <end position="233"/>
    </location>
</feature>
<dbReference type="PANTHER" id="PTHR21716:SF53">
    <property type="entry name" value="PERMEASE PERM-RELATED"/>
    <property type="match status" value="1"/>
</dbReference>
<feature type="transmembrane region" description="Helical" evidence="8">
    <location>
        <begin position="12"/>
        <end position="32"/>
    </location>
</feature>
<evidence type="ECO:0000256" key="1">
    <source>
        <dbReference type="ARBA" id="ARBA00004651"/>
    </source>
</evidence>
<dbReference type="GO" id="GO:0055085">
    <property type="term" value="P:transmembrane transport"/>
    <property type="evidence" value="ECO:0007669"/>
    <property type="project" value="TreeGrafter"/>
</dbReference>
<feature type="transmembrane region" description="Helical" evidence="8">
    <location>
        <begin position="68"/>
        <end position="92"/>
    </location>
</feature>
<evidence type="ECO:0000256" key="6">
    <source>
        <dbReference type="ARBA" id="ARBA00022989"/>
    </source>
</evidence>
<dbReference type="Pfam" id="PF01594">
    <property type="entry name" value="AI-2E_transport"/>
    <property type="match status" value="1"/>
</dbReference>
<keyword evidence="5 8" id="KW-0812">Transmembrane</keyword>
<name>A0A3B1BLP6_9ZZZZ</name>
<evidence type="ECO:0000256" key="7">
    <source>
        <dbReference type="ARBA" id="ARBA00023136"/>
    </source>
</evidence>
<protein>
    <submittedName>
        <fullName evidence="9">Permease PerM (= YfgO)</fullName>
    </submittedName>
</protein>
<dbReference type="GO" id="GO:0005886">
    <property type="term" value="C:plasma membrane"/>
    <property type="evidence" value="ECO:0007669"/>
    <property type="project" value="UniProtKB-SubCell"/>
</dbReference>
<keyword evidence="4" id="KW-1003">Cell membrane</keyword>
<gene>
    <name evidence="9" type="ORF">MNBD_GAMMA24-1244</name>
</gene>